<feature type="chain" id="PRO_5029990347" description="Phosphatidylserine decarboxylase alpha chain" evidence="11">
    <location>
        <begin position="186"/>
        <end position="222"/>
    </location>
</feature>
<keyword evidence="1 11" id="KW-1003">Cell membrane</keyword>
<keyword evidence="3 11" id="KW-0210">Decarboxylase</keyword>
<evidence type="ECO:0000313" key="14">
    <source>
        <dbReference type="Proteomes" id="UP000503840"/>
    </source>
</evidence>
<sequence>MQYTMRKASIGLTPEGVPSLALTGLATLTFALLGWWPLTIVFLVLFWFCLHFFRDPERVVPSAPGLAVSPADGKIIKIQHMPDPFTGEPRQCICVFMNVFSVHVNRSPVEATVAGIKYHPGKYLNAAWDKASTDNERCAYNLQDAEGRHWTMVQIAGLIARRIVCRVEEGEGLGRGERFGMIKFGSRVDLYLPDDYVSTVRIGEQVFAGQSVLAQRKTENGN</sequence>
<protein>
    <recommendedName>
        <fullName evidence="11">Phosphatidylserine decarboxylase proenzyme</fullName>
        <ecNumber evidence="11">4.1.1.65</ecNumber>
    </recommendedName>
    <component>
        <recommendedName>
            <fullName evidence="11">Phosphatidylserine decarboxylase alpha chain</fullName>
        </recommendedName>
    </component>
    <component>
        <recommendedName>
            <fullName evidence="11">Phosphatidylserine decarboxylase beta chain</fullName>
        </recommendedName>
    </component>
</protein>
<organism evidence="13 14">
    <name type="scientific">Desulfovibrio subterraneus</name>
    <dbReference type="NCBI Taxonomy" id="2718620"/>
    <lineage>
        <taxon>Bacteria</taxon>
        <taxon>Pseudomonadati</taxon>
        <taxon>Thermodesulfobacteriota</taxon>
        <taxon>Desulfovibrionia</taxon>
        <taxon>Desulfovibrionales</taxon>
        <taxon>Desulfovibrionaceae</taxon>
        <taxon>Desulfovibrio</taxon>
    </lineage>
</organism>
<evidence type="ECO:0000256" key="7">
    <source>
        <dbReference type="ARBA" id="ARBA00023209"/>
    </source>
</evidence>
<evidence type="ECO:0000256" key="3">
    <source>
        <dbReference type="ARBA" id="ARBA00022793"/>
    </source>
</evidence>
<feature type="modified residue" description="Pyruvic acid (Ser); by autocatalysis" evidence="11">
    <location>
        <position position="186"/>
    </location>
</feature>
<dbReference type="Pfam" id="PF02666">
    <property type="entry name" value="PS_Dcarbxylase"/>
    <property type="match status" value="1"/>
</dbReference>
<comment type="caution">
    <text evidence="13">The sequence shown here is derived from an EMBL/GenBank/DDBJ whole genome shotgun (WGS) entry which is preliminary data.</text>
</comment>
<dbReference type="AlphaFoldDB" id="A0A7J0BHJ5"/>
<gene>
    <name evidence="11 13" type="primary">psd</name>
    <name evidence="13" type="ORF">DSM101010T_09400</name>
</gene>
<evidence type="ECO:0000256" key="11">
    <source>
        <dbReference type="HAMAP-Rule" id="MF_00664"/>
    </source>
</evidence>
<dbReference type="GO" id="GO:0004609">
    <property type="term" value="F:phosphatidylserine decarboxylase activity"/>
    <property type="evidence" value="ECO:0007669"/>
    <property type="project" value="UniProtKB-UniRule"/>
</dbReference>
<dbReference type="EC" id="4.1.1.65" evidence="11"/>
<dbReference type="Proteomes" id="UP000503840">
    <property type="component" value="Unassembled WGS sequence"/>
</dbReference>
<feature type="transmembrane region" description="Helical" evidence="12">
    <location>
        <begin position="20"/>
        <end position="48"/>
    </location>
</feature>
<keyword evidence="7 11" id="KW-0594">Phospholipid biosynthesis</keyword>
<keyword evidence="6 11" id="KW-0865">Zymogen</keyword>
<keyword evidence="10 11" id="KW-0670">Pyruvate</keyword>
<dbReference type="HAMAP" id="MF_00664">
    <property type="entry name" value="PS_decarb_PSD_A"/>
    <property type="match status" value="1"/>
</dbReference>
<comment type="subcellular location">
    <subcellularLocation>
        <location evidence="11">Cell membrane</location>
        <topology evidence="11">Peripheral membrane protein</topology>
    </subcellularLocation>
</comment>
<feature type="chain" id="PRO_5029990348" description="Phosphatidylserine decarboxylase beta chain" evidence="11">
    <location>
        <begin position="1"/>
        <end position="185"/>
    </location>
</feature>
<comment type="similarity">
    <text evidence="11">Belongs to the phosphatidylserine decarboxylase family. PSD-A subfamily.</text>
</comment>
<accession>A0A7J0BHJ5</accession>
<evidence type="ECO:0000256" key="2">
    <source>
        <dbReference type="ARBA" id="ARBA00022516"/>
    </source>
</evidence>
<dbReference type="GO" id="GO:0005886">
    <property type="term" value="C:plasma membrane"/>
    <property type="evidence" value="ECO:0007669"/>
    <property type="project" value="UniProtKB-SubCell"/>
</dbReference>
<dbReference type="GO" id="GO:0006646">
    <property type="term" value="P:phosphatidylethanolamine biosynthetic process"/>
    <property type="evidence" value="ECO:0007669"/>
    <property type="project" value="UniProtKB-UniRule"/>
</dbReference>
<dbReference type="PANTHER" id="PTHR35809">
    <property type="entry name" value="ARCHAETIDYLSERINE DECARBOXYLASE PROENZYME-RELATED"/>
    <property type="match status" value="1"/>
</dbReference>
<evidence type="ECO:0000256" key="5">
    <source>
        <dbReference type="ARBA" id="ARBA00023136"/>
    </source>
</evidence>
<evidence type="ECO:0000256" key="10">
    <source>
        <dbReference type="ARBA" id="ARBA00023317"/>
    </source>
</evidence>
<evidence type="ECO:0000256" key="1">
    <source>
        <dbReference type="ARBA" id="ARBA00022475"/>
    </source>
</evidence>
<evidence type="ECO:0000256" key="12">
    <source>
        <dbReference type="SAM" id="Phobius"/>
    </source>
</evidence>
<comment type="function">
    <text evidence="11">Catalyzes the formation of phosphatidylethanolamine (PtdEtn) from phosphatidylserine (PtdSer).</text>
</comment>
<comment type="PTM">
    <text evidence="11">Is synthesized initially as an inactive proenzyme. Formation of the active enzyme involves a self-maturation process in which the active site pyruvoyl group is generated from an internal serine residue via an autocatalytic post-translational modification. Two non-identical subunits are generated from the proenzyme in this reaction, and the pyruvate is formed at the N-terminus of the alpha chain, which is derived from the carboxyl end of the proenzyme. The post-translation cleavage follows an unusual pathway, termed non-hydrolytic serinolysis, in which the side chain hydroxyl group of the serine supplies its oxygen atom to form the C-terminus of the beta chain, while the remainder of the serine residue undergoes an oxidative deamination to produce ammonia and the pyruvoyl prosthetic group on the alpha chain.</text>
</comment>
<keyword evidence="5 11" id="KW-0472">Membrane</keyword>
<evidence type="ECO:0000256" key="8">
    <source>
        <dbReference type="ARBA" id="ARBA00023239"/>
    </source>
</evidence>
<keyword evidence="8 11" id="KW-0456">Lyase</keyword>
<reference evidence="13 14" key="1">
    <citation type="submission" date="2020-05" db="EMBL/GenBank/DDBJ databases">
        <title>Draft genome sequence of Desulfovibrio sp. strain HN2T.</title>
        <authorList>
            <person name="Ueno A."/>
            <person name="Tamazawa S."/>
            <person name="Tamamura S."/>
            <person name="Murakami T."/>
            <person name="Kiyama T."/>
            <person name="Inomata H."/>
            <person name="Amano Y."/>
            <person name="Miyakawa K."/>
            <person name="Tamaki H."/>
            <person name="Naganuma T."/>
            <person name="Kaneko K."/>
        </authorList>
    </citation>
    <scope>NUCLEOTIDE SEQUENCE [LARGE SCALE GENOMIC DNA]</scope>
    <source>
        <strain evidence="13 14">HN2</strain>
    </source>
</reference>
<evidence type="ECO:0000256" key="9">
    <source>
        <dbReference type="ARBA" id="ARBA00023264"/>
    </source>
</evidence>
<evidence type="ECO:0000313" key="13">
    <source>
        <dbReference type="EMBL" id="GFM32575.1"/>
    </source>
</evidence>
<keyword evidence="4 11" id="KW-0443">Lipid metabolism</keyword>
<comment type="catalytic activity">
    <reaction evidence="11">
        <text>a 1,2-diacyl-sn-glycero-3-phospho-L-serine + H(+) = a 1,2-diacyl-sn-glycero-3-phosphoethanolamine + CO2</text>
        <dbReference type="Rhea" id="RHEA:20828"/>
        <dbReference type="ChEBI" id="CHEBI:15378"/>
        <dbReference type="ChEBI" id="CHEBI:16526"/>
        <dbReference type="ChEBI" id="CHEBI:57262"/>
        <dbReference type="ChEBI" id="CHEBI:64612"/>
        <dbReference type="EC" id="4.1.1.65"/>
    </reaction>
</comment>
<keyword evidence="9 11" id="KW-1208">Phospholipid metabolism</keyword>
<evidence type="ECO:0000256" key="4">
    <source>
        <dbReference type="ARBA" id="ARBA00023098"/>
    </source>
</evidence>
<dbReference type="UniPathway" id="UPA00558">
    <property type="reaction ID" value="UER00616"/>
</dbReference>
<dbReference type="EMBL" id="BLVO01000012">
    <property type="protein sequence ID" value="GFM32575.1"/>
    <property type="molecule type" value="Genomic_DNA"/>
</dbReference>
<name>A0A7J0BHJ5_9BACT</name>
<evidence type="ECO:0000256" key="6">
    <source>
        <dbReference type="ARBA" id="ARBA00023145"/>
    </source>
</evidence>
<keyword evidence="2 11" id="KW-0444">Lipid biosynthesis</keyword>
<feature type="active site" description="Schiff-base intermediate with substrate; via pyruvic acid" evidence="11">
    <location>
        <position position="186"/>
    </location>
</feature>
<dbReference type="NCBIfam" id="NF003685">
    <property type="entry name" value="PRK05305.2-5"/>
    <property type="match status" value="1"/>
</dbReference>
<keyword evidence="14" id="KW-1185">Reference proteome</keyword>
<comment type="cofactor">
    <cofactor evidence="11">
        <name>pyruvate</name>
        <dbReference type="ChEBI" id="CHEBI:15361"/>
    </cofactor>
    <text evidence="11">Binds 1 pyruvoyl group covalently per subunit.</text>
</comment>
<dbReference type="InterPro" id="IPR033175">
    <property type="entry name" value="PSD-A"/>
</dbReference>
<keyword evidence="12" id="KW-0812">Transmembrane</keyword>
<keyword evidence="12" id="KW-1133">Transmembrane helix</keyword>
<dbReference type="InterPro" id="IPR003817">
    <property type="entry name" value="PS_Dcarbxylase"/>
</dbReference>
<dbReference type="NCBIfam" id="NF003678">
    <property type="entry name" value="PRK05305.1-2"/>
    <property type="match status" value="1"/>
</dbReference>
<feature type="site" description="Cleavage (non-hydrolytic); by autocatalysis" evidence="11">
    <location>
        <begin position="185"/>
        <end position="186"/>
    </location>
</feature>
<dbReference type="PANTHER" id="PTHR35809:SF1">
    <property type="entry name" value="ARCHAETIDYLSERINE DECARBOXYLASE PROENZYME-RELATED"/>
    <property type="match status" value="1"/>
</dbReference>
<comment type="subunit">
    <text evidence="11">Heterodimer of a large membrane-associated beta subunit and a small pyruvoyl-containing alpha subunit.</text>
</comment>
<proteinExistence type="inferred from homology"/>
<comment type="pathway">
    <text evidence="11">Phospholipid metabolism; phosphatidylethanolamine biosynthesis; phosphatidylethanolamine from CDP-diacylglycerol: step 2/2.</text>
</comment>